<dbReference type="Proteomes" id="UP001489509">
    <property type="component" value="Unassembled WGS sequence"/>
</dbReference>
<gene>
    <name evidence="2" type="ORF">WMO26_05050</name>
</gene>
<comment type="caution">
    <text evidence="2">The sequence shown here is derived from an EMBL/GenBank/DDBJ whole genome shotgun (WGS) entry which is preliminary data.</text>
</comment>
<name>A0ABV1E0E2_9FIRM</name>
<proteinExistence type="predicted"/>
<accession>A0ABV1E0E2</accession>
<dbReference type="SUPFAM" id="SSF51735">
    <property type="entry name" value="NAD(P)-binding Rossmann-fold domains"/>
    <property type="match status" value="1"/>
</dbReference>
<reference evidence="2 3" key="1">
    <citation type="submission" date="2024-03" db="EMBL/GenBank/DDBJ databases">
        <title>Human intestinal bacterial collection.</title>
        <authorList>
            <person name="Pauvert C."/>
            <person name="Hitch T.C.A."/>
            <person name="Clavel T."/>
        </authorList>
    </citation>
    <scope>NUCLEOTIDE SEQUENCE [LARGE SCALE GENOMIC DNA]</scope>
    <source>
        <strain evidence="2 3">CLA-JM-H44</strain>
    </source>
</reference>
<keyword evidence="3" id="KW-1185">Reference proteome</keyword>
<dbReference type="EMBL" id="JBBMFD010000006">
    <property type="protein sequence ID" value="MEQ2440190.1"/>
    <property type="molecule type" value="Genomic_DNA"/>
</dbReference>
<evidence type="ECO:0000313" key="3">
    <source>
        <dbReference type="Proteomes" id="UP001489509"/>
    </source>
</evidence>
<dbReference type="RefSeq" id="WP_349218604.1">
    <property type="nucleotide sequence ID" value="NZ_JBBMFD010000006.1"/>
</dbReference>
<evidence type="ECO:0000259" key="1">
    <source>
        <dbReference type="Pfam" id="PF01370"/>
    </source>
</evidence>
<dbReference type="Pfam" id="PF01370">
    <property type="entry name" value="Epimerase"/>
    <property type="match status" value="1"/>
</dbReference>
<protein>
    <submittedName>
        <fullName evidence="2">NAD-dependent epimerase/dehydratase family protein</fullName>
    </submittedName>
</protein>
<dbReference type="InterPro" id="IPR001509">
    <property type="entry name" value="Epimerase_deHydtase"/>
</dbReference>
<dbReference type="PANTHER" id="PTHR48079:SF6">
    <property type="entry name" value="NAD(P)-BINDING DOMAIN-CONTAINING PROTEIN-RELATED"/>
    <property type="match status" value="1"/>
</dbReference>
<feature type="domain" description="NAD-dependent epimerase/dehydratase" evidence="1">
    <location>
        <begin position="6"/>
        <end position="227"/>
    </location>
</feature>
<dbReference type="InterPro" id="IPR051783">
    <property type="entry name" value="NAD(P)-dependent_oxidoreduct"/>
</dbReference>
<evidence type="ECO:0000313" key="2">
    <source>
        <dbReference type="EMBL" id="MEQ2440190.1"/>
    </source>
</evidence>
<sequence length="343" mass="37727">MKELYLVTGAKGHLGNTIIRRLKSEGKWVRGLALPGDPSQALNQLDVEIFEGDICYPASIEPAFQTKEPCERIVIHTAGIVSIASKFQQKVFDVNVTGTANIIALCRKYPTRRLIYTSSVHAIPAPKGTVLSEVTHFDPNAVEGLYAKTKAQAAQLVLDAAKEGLDSVVVHPSGIIGPYDYGHGHLTQLIMDYLDHRLVACVSGGYDFVDVRDVADGILSAAEHGKPGACYILSGHYCAIPALLKTLSELSGRKPVKTVLPTWLAKATAPLAEWYYKLRRQPPLYTRYSLFTLGSNANFSYQKAKEELGYQPRPLVDTLKDTVGWLEQNQRVKPHMVQKNSIG</sequence>
<dbReference type="Gene3D" id="3.40.50.720">
    <property type="entry name" value="NAD(P)-binding Rossmann-like Domain"/>
    <property type="match status" value="1"/>
</dbReference>
<dbReference type="PANTHER" id="PTHR48079">
    <property type="entry name" value="PROTEIN YEEZ"/>
    <property type="match status" value="1"/>
</dbReference>
<organism evidence="2 3">
    <name type="scientific">Solibaculum intestinale</name>
    <dbReference type="NCBI Taxonomy" id="3133165"/>
    <lineage>
        <taxon>Bacteria</taxon>
        <taxon>Bacillati</taxon>
        <taxon>Bacillota</taxon>
        <taxon>Clostridia</taxon>
        <taxon>Eubacteriales</taxon>
        <taxon>Oscillospiraceae</taxon>
        <taxon>Solibaculum</taxon>
    </lineage>
</organism>
<dbReference type="InterPro" id="IPR036291">
    <property type="entry name" value="NAD(P)-bd_dom_sf"/>
</dbReference>